<name>A0AAV0IYX2_9ROSI</name>
<evidence type="ECO:0000313" key="4">
    <source>
        <dbReference type="Proteomes" id="UP001154282"/>
    </source>
</evidence>
<organism evidence="3 4">
    <name type="scientific">Linum tenue</name>
    <dbReference type="NCBI Taxonomy" id="586396"/>
    <lineage>
        <taxon>Eukaryota</taxon>
        <taxon>Viridiplantae</taxon>
        <taxon>Streptophyta</taxon>
        <taxon>Embryophyta</taxon>
        <taxon>Tracheophyta</taxon>
        <taxon>Spermatophyta</taxon>
        <taxon>Magnoliopsida</taxon>
        <taxon>eudicotyledons</taxon>
        <taxon>Gunneridae</taxon>
        <taxon>Pentapetalae</taxon>
        <taxon>rosids</taxon>
        <taxon>fabids</taxon>
        <taxon>Malpighiales</taxon>
        <taxon>Linaceae</taxon>
        <taxon>Linum</taxon>
    </lineage>
</organism>
<dbReference type="AlphaFoldDB" id="A0AAV0IYX2"/>
<reference evidence="3" key="1">
    <citation type="submission" date="2022-08" db="EMBL/GenBank/DDBJ databases">
        <authorList>
            <person name="Gutierrez-Valencia J."/>
        </authorList>
    </citation>
    <scope>NUCLEOTIDE SEQUENCE</scope>
</reference>
<dbReference type="EMBL" id="CAMGYJ010000004">
    <property type="protein sequence ID" value="CAI0402663.1"/>
    <property type="molecule type" value="Genomic_DNA"/>
</dbReference>
<comment type="caution">
    <text evidence="3">The sequence shown here is derived from an EMBL/GenBank/DDBJ whole genome shotgun (WGS) entry which is preliminary data.</text>
</comment>
<feature type="signal peptide" evidence="2">
    <location>
        <begin position="1"/>
        <end position="22"/>
    </location>
</feature>
<accession>A0AAV0IYX2</accession>
<dbReference type="Proteomes" id="UP001154282">
    <property type="component" value="Unassembled WGS sequence"/>
</dbReference>
<feature type="compositionally biased region" description="Basic and acidic residues" evidence="1">
    <location>
        <begin position="50"/>
        <end position="60"/>
    </location>
</feature>
<evidence type="ECO:0000313" key="3">
    <source>
        <dbReference type="EMBL" id="CAI0402663.1"/>
    </source>
</evidence>
<feature type="non-terminal residue" evidence="3">
    <location>
        <position position="1"/>
    </location>
</feature>
<evidence type="ECO:0000256" key="1">
    <source>
        <dbReference type="SAM" id="MobiDB-lite"/>
    </source>
</evidence>
<sequence>PTFHFPLSLYALSLYLVLSTLSTNRHLTCSSELNPGGNPGSFTGSLPSDEIGRTDDESTHTNKYHCSSRS</sequence>
<gene>
    <name evidence="3" type="ORF">LITE_LOCUS11711</name>
</gene>
<proteinExistence type="predicted"/>
<protein>
    <submittedName>
        <fullName evidence="3">Uncharacterized protein</fullName>
    </submittedName>
</protein>
<keyword evidence="4" id="KW-1185">Reference proteome</keyword>
<evidence type="ECO:0000256" key="2">
    <source>
        <dbReference type="SAM" id="SignalP"/>
    </source>
</evidence>
<keyword evidence="2" id="KW-0732">Signal</keyword>
<feature type="chain" id="PRO_5043807387" evidence="2">
    <location>
        <begin position="23"/>
        <end position="70"/>
    </location>
</feature>
<feature type="region of interest" description="Disordered" evidence="1">
    <location>
        <begin position="31"/>
        <end position="70"/>
    </location>
</feature>